<dbReference type="GO" id="GO:0005524">
    <property type="term" value="F:ATP binding"/>
    <property type="evidence" value="ECO:0007669"/>
    <property type="project" value="UniProtKB-KW"/>
</dbReference>
<dbReference type="SUPFAM" id="SSF52540">
    <property type="entry name" value="P-loop containing nucleoside triphosphate hydrolases"/>
    <property type="match status" value="1"/>
</dbReference>
<dbReference type="AlphaFoldDB" id="E6W092"/>
<gene>
    <name evidence="6" type="ordered locus">Selin_0465</name>
</gene>
<dbReference type="RefSeq" id="WP_013505107.1">
    <property type="nucleotide sequence ID" value="NC_014836.1"/>
</dbReference>
<evidence type="ECO:0000256" key="3">
    <source>
        <dbReference type="ARBA" id="ARBA00022741"/>
    </source>
</evidence>
<proteinExistence type="inferred from homology"/>
<dbReference type="STRING" id="653733.Selin_0465"/>
<dbReference type="PANTHER" id="PTHR43166">
    <property type="entry name" value="AMINO ACID IMPORT ATP-BINDING PROTEIN"/>
    <property type="match status" value="1"/>
</dbReference>
<dbReference type="PROSITE" id="PS00211">
    <property type="entry name" value="ABC_TRANSPORTER_1"/>
    <property type="match status" value="1"/>
</dbReference>
<dbReference type="HOGENOM" id="CLU_000604_1_22_0"/>
<organism evidence="6 7">
    <name type="scientific">Desulfurispirillum indicum (strain ATCC BAA-1389 / DSM 22839 / S5)</name>
    <dbReference type="NCBI Taxonomy" id="653733"/>
    <lineage>
        <taxon>Bacteria</taxon>
        <taxon>Pseudomonadati</taxon>
        <taxon>Chrysiogenota</taxon>
        <taxon>Chrysiogenia</taxon>
        <taxon>Chrysiogenales</taxon>
        <taxon>Chrysiogenaceae</taxon>
        <taxon>Desulfurispirillum</taxon>
    </lineage>
</organism>
<evidence type="ECO:0000256" key="1">
    <source>
        <dbReference type="ARBA" id="ARBA00005417"/>
    </source>
</evidence>
<keyword evidence="4" id="KW-0067">ATP-binding</keyword>
<dbReference type="InParanoid" id="E6W092"/>
<dbReference type="SMART" id="SM00382">
    <property type="entry name" value="AAA"/>
    <property type="match status" value="1"/>
</dbReference>
<comment type="similarity">
    <text evidence="1">Belongs to the ABC transporter superfamily.</text>
</comment>
<dbReference type="GO" id="GO:0016887">
    <property type="term" value="F:ATP hydrolysis activity"/>
    <property type="evidence" value="ECO:0007669"/>
    <property type="project" value="InterPro"/>
</dbReference>
<dbReference type="OrthoDB" id="1679618at2"/>
<evidence type="ECO:0000313" key="7">
    <source>
        <dbReference type="Proteomes" id="UP000002572"/>
    </source>
</evidence>
<dbReference type="KEGG" id="din:Selin_0465"/>
<accession>E6W092</accession>
<keyword evidence="2" id="KW-0813">Transport</keyword>
<sequence length="243" mass="27314">MRLELSSLVMNFSDQRVLGPIDFVSPDFGCLVLVGPSGSGKTTLLRILAGLLIPSGGEVRIDGQRVARRERELLAHRRCVGMVFQEFNLFAHLSALENIALPLREVHGYHRQAADERAWHLLERFNLQEHATKKPAQLSGGQKQRIALARAIAIKPRFFLLDEPTSALDPMMTTEVLDMIAQLREAGQKIIIASHHMGFARRVGDLCAFVENGQLVEWADTSTFFNAPRTLSLQRFLETVLRY</sequence>
<dbReference type="PROSITE" id="PS50893">
    <property type="entry name" value="ABC_TRANSPORTER_2"/>
    <property type="match status" value="1"/>
</dbReference>
<dbReference type="InterPro" id="IPR027417">
    <property type="entry name" value="P-loop_NTPase"/>
</dbReference>
<name>E6W092_DESIS</name>
<keyword evidence="3" id="KW-0547">Nucleotide-binding</keyword>
<evidence type="ECO:0000313" key="6">
    <source>
        <dbReference type="EMBL" id="ADU65218.1"/>
    </source>
</evidence>
<dbReference type="Proteomes" id="UP000002572">
    <property type="component" value="Chromosome"/>
</dbReference>
<protein>
    <submittedName>
        <fullName evidence="6">ABC transporter related protein</fullName>
    </submittedName>
</protein>
<dbReference type="Gene3D" id="3.40.50.300">
    <property type="entry name" value="P-loop containing nucleotide triphosphate hydrolases"/>
    <property type="match status" value="1"/>
</dbReference>
<reference evidence="6 7" key="1">
    <citation type="submission" date="2010-12" db="EMBL/GenBank/DDBJ databases">
        <title>Complete sequence of Desulfurispirillum indicum S5.</title>
        <authorList>
            <consortium name="US DOE Joint Genome Institute"/>
            <person name="Lucas S."/>
            <person name="Copeland A."/>
            <person name="Lapidus A."/>
            <person name="Cheng J.-F."/>
            <person name="Goodwin L."/>
            <person name="Pitluck S."/>
            <person name="Chertkov O."/>
            <person name="Held B."/>
            <person name="Detter J.C."/>
            <person name="Han C."/>
            <person name="Tapia R."/>
            <person name="Land M."/>
            <person name="Hauser L."/>
            <person name="Kyrpides N."/>
            <person name="Ivanova N."/>
            <person name="Mikhailova N."/>
            <person name="Haggblom M."/>
            <person name="Rauschenbach I."/>
            <person name="Bini E."/>
            <person name="Woyke T."/>
        </authorList>
    </citation>
    <scope>NUCLEOTIDE SEQUENCE [LARGE SCALE GENOMIC DNA]</scope>
    <source>
        <strain evidence="7">ATCC BAA-1389 / DSM 22839 / S5</strain>
    </source>
</reference>
<dbReference type="FunCoup" id="E6W092">
    <property type="interactions" value="295"/>
</dbReference>
<feature type="domain" description="ABC transporter" evidence="5">
    <location>
        <begin position="3"/>
        <end position="237"/>
    </location>
</feature>
<dbReference type="Pfam" id="PF00005">
    <property type="entry name" value="ABC_tran"/>
    <property type="match status" value="1"/>
</dbReference>
<dbReference type="InterPro" id="IPR050086">
    <property type="entry name" value="MetN_ABC_transporter-like"/>
</dbReference>
<evidence type="ECO:0000259" key="5">
    <source>
        <dbReference type="PROSITE" id="PS50893"/>
    </source>
</evidence>
<evidence type="ECO:0000256" key="2">
    <source>
        <dbReference type="ARBA" id="ARBA00022448"/>
    </source>
</evidence>
<dbReference type="EMBL" id="CP002432">
    <property type="protein sequence ID" value="ADU65218.1"/>
    <property type="molecule type" value="Genomic_DNA"/>
</dbReference>
<dbReference type="PANTHER" id="PTHR43166:SF4">
    <property type="entry name" value="PHOSPHONATES IMPORT ATP-BINDING PROTEIN PHNC"/>
    <property type="match status" value="1"/>
</dbReference>
<dbReference type="InterPro" id="IPR003439">
    <property type="entry name" value="ABC_transporter-like_ATP-bd"/>
</dbReference>
<dbReference type="eggNOG" id="COG1126">
    <property type="taxonomic scope" value="Bacteria"/>
</dbReference>
<evidence type="ECO:0000256" key="4">
    <source>
        <dbReference type="ARBA" id="ARBA00022840"/>
    </source>
</evidence>
<dbReference type="InterPro" id="IPR003593">
    <property type="entry name" value="AAA+_ATPase"/>
</dbReference>
<keyword evidence="7" id="KW-1185">Reference proteome</keyword>
<dbReference type="InterPro" id="IPR017871">
    <property type="entry name" value="ABC_transporter-like_CS"/>
</dbReference>